<dbReference type="RefSeq" id="WP_073436088.1">
    <property type="nucleotide sequence ID" value="NZ_BJXU01000085.1"/>
</dbReference>
<keyword evidence="9" id="KW-1185">Reference proteome</keyword>
<dbReference type="PANTHER" id="PTHR33798">
    <property type="entry name" value="FLAVOPROTEIN OXYGENASE"/>
    <property type="match status" value="1"/>
</dbReference>
<dbReference type="OrthoDB" id="9794638at2"/>
<dbReference type="GO" id="GO:0010181">
    <property type="term" value="F:FMN binding"/>
    <property type="evidence" value="ECO:0007669"/>
    <property type="project" value="InterPro"/>
</dbReference>
<evidence type="ECO:0000256" key="4">
    <source>
        <dbReference type="ARBA" id="ARBA00038054"/>
    </source>
</evidence>
<sequence length="204" mass="21635">MSDIPLDTHDMDAGLIYRLFTGAIAPRPIAWVSTTSAAGHVNLAPFSFFNVASVKPPVLVFSPLITADGRTKDTLANLREVGECVVHIGGEALAEPLNATSASLAPHADEFDHAGLTKVALGDLKVPRIAEAPVAFGCRLRDIISFGDQPMAGSLVLAEVVLIHADSSVWDGRHVSVDALRPIGRMAGSDYARSTDLFALERPK</sequence>
<gene>
    <name evidence="6" type="ORF">HCU01_22270</name>
    <name evidence="7" type="ORF">SAMN05660971_03069</name>
</gene>
<dbReference type="Gene3D" id="2.30.110.10">
    <property type="entry name" value="Electron Transport, Fmn-binding Protein, Chain A"/>
    <property type="match status" value="1"/>
</dbReference>
<reference evidence="7 8" key="1">
    <citation type="submission" date="2016-11" db="EMBL/GenBank/DDBJ databases">
        <authorList>
            <person name="Jaros S."/>
            <person name="Januszkiewicz K."/>
            <person name="Wedrychowicz H."/>
        </authorList>
    </citation>
    <scope>NUCLEOTIDE SEQUENCE [LARGE SCALE GENOMIC DNA]</scope>
    <source>
        <strain evidence="7 8">DSM 4740</strain>
    </source>
</reference>
<keyword evidence="3" id="KW-0288">FMN</keyword>
<dbReference type="InterPro" id="IPR012349">
    <property type="entry name" value="Split_barrel_FMN-bd"/>
</dbReference>
<evidence type="ECO:0000259" key="5">
    <source>
        <dbReference type="SMART" id="SM00903"/>
    </source>
</evidence>
<protein>
    <submittedName>
        <fullName evidence="7">NADH-FMN oxidoreductase RutF, flavin reductase (DIM6/NTAB) family</fullName>
    </submittedName>
</protein>
<feature type="domain" description="Flavin reductase like" evidence="5">
    <location>
        <begin position="22"/>
        <end position="176"/>
    </location>
</feature>
<evidence type="ECO:0000256" key="3">
    <source>
        <dbReference type="ARBA" id="ARBA00022643"/>
    </source>
</evidence>
<dbReference type="PANTHER" id="PTHR33798:SF5">
    <property type="entry name" value="FLAVIN REDUCTASE LIKE DOMAIN-CONTAINING PROTEIN"/>
    <property type="match status" value="1"/>
</dbReference>
<dbReference type="AlphaFoldDB" id="A0A1M7J1I1"/>
<evidence type="ECO:0000313" key="6">
    <source>
        <dbReference type="EMBL" id="GEN24278.1"/>
    </source>
</evidence>
<proteinExistence type="inferred from homology"/>
<dbReference type="STRING" id="44933.SAMN05660971_03069"/>
<comment type="cofactor">
    <cofactor evidence="1">
        <name>FMN</name>
        <dbReference type="ChEBI" id="CHEBI:58210"/>
    </cofactor>
</comment>
<evidence type="ECO:0000313" key="7">
    <source>
        <dbReference type="EMBL" id="SHM46861.1"/>
    </source>
</evidence>
<dbReference type="Proteomes" id="UP000184123">
    <property type="component" value="Unassembled WGS sequence"/>
</dbReference>
<dbReference type="Pfam" id="PF01613">
    <property type="entry name" value="Flavin_Reduct"/>
    <property type="match status" value="1"/>
</dbReference>
<reference evidence="6 9" key="2">
    <citation type="submission" date="2019-07" db="EMBL/GenBank/DDBJ databases">
        <title>Whole genome shotgun sequence of Halomonas cupida NBRC 102219.</title>
        <authorList>
            <person name="Hosoyama A."/>
            <person name="Uohara A."/>
            <person name="Ohji S."/>
            <person name="Ichikawa N."/>
        </authorList>
    </citation>
    <scope>NUCLEOTIDE SEQUENCE [LARGE SCALE GENOMIC DNA]</scope>
    <source>
        <strain evidence="6 9">NBRC 102219</strain>
    </source>
</reference>
<dbReference type="SUPFAM" id="SSF50475">
    <property type="entry name" value="FMN-binding split barrel"/>
    <property type="match status" value="1"/>
</dbReference>
<dbReference type="SMART" id="SM00903">
    <property type="entry name" value="Flavin_Reduct"/>
    <property type="match status" value="1"/>
</dbReference>
<evidence type="ECO:0000313" key="8">
    <source>
        <dbReference type="Proteomes" id="UP000184123"/>
    </source>
</evidence>
<evidence type="ECO:0000256" key="1">
    <source>
        <dbReference type="ARBA" id="ARBA00001917"/>
    </source>
</evidence>
<evidence type="ECO:0000313" key="9">
    <source>
        <dbReference type="Proteomes" id="UP000321726"/>
    </source>
</evidence>
<organism evidence="7 8">
    <name type="scientific">Halomonas cupida</name>
    <dbReference type="NCBI Taxonomy" id="44933"/>
    <lineage>
        <taxon>Bacteria</taxon>
        <taxon>Pseudomonadati</taxon>
        <taxon>Pseudomonadota</taxon>
        <taxon>Gammaproteobacteria</taxon>
        <taxon>Oceanospirillales</taxon>
        <taxon>Halomonadaceae</taxon>
        <taxon>Halomonas</taxon>
    </lineage>
</organism>
<keyword evidence="2" id="KW-0285">Flavoprotein</keyword>
<evidence type="ECO:0000256" key="2">
    <source>
        <dbReference type="ARBA" id="ARBA00022630"/>
    </source>
</evidence>
<dbReference type="EMBL" id="FRCA01000008">
    <property type="protein sequence ID" value="SHM46861.1"/>
    <property type="molecule type" value="Genomic_DNA"/>
</dbReference>
<name>A0A1M7J1I1_9GAMM</name>
<dbReference type="InterPro" id="IPR002563">
    <property type="entry name" value="Flavin_Rdtase-like_dom"/>
</dbReference>
<comment type="similarity">
    <text evidence="4">Belongs to the flavoredoxin family.</text>
</comment>
<dbReference type="EMBL" id="BJXU01000085">
    <property type="protein sequence ID" value="GEN24278.1"/>
    <property type="molecule type" value="Genomic_DNA"/>
</dbReference>
<dbReference type="Proteomes" id="UP000321726">
    <property type="component" value="Unassembled WGS sequence"/>
</dbReference>
<dbReference type="GO" id="GO:0016646">
    <property type="term" value="F:oxidoreductase activity, acting on the CH-NH group of donors, NAD or NADP as acceptor"/>
    <property type="evidence" value="ECO:0007669"/>
    <property type="project" value="UniProtKB-ARBA"/>
</dbReference>
<accession>A0A1M7J1I1</accession>